<dbReference type="EMBL" id="HBJA01077151">
    <property type="protein sequence ID" value="CAE0815891.1"/>
    <property type="molecule type" value="Transcribed_RNA"/>
</dbReference>
<sequence>MWGAEFRTLGPMASNRLKKISLVYQQGLQGADVKTLGPMATGDGKQPTFRAARTQRKVRPLCTSPNGSAFGIHTSQGAHAAHIARGRLVRAAARIVRLHKGLLGAV</sequence>
<accession>A0A7S4FUT7</accession>
<evidence type="ECO:0000313" key="2">
    <source>
        <dbReference type="EMBL" id="CAE0815891.1"/>
    </source>
</evidence>
<dbReference type="AlphaFoldDB" id="A0A7S4FUT7"/>
<feature type="region of interest" description="Disordered" evidence="1">
    <location>
        <begin position="38"/>
        <end position="57"/>
    </location>
</feature>
<evidence type="ECO:0000256" key="1">
    <source>
        <dbReference type="SAM" id="MobiDB-lite"/>
    </source>
</evidence>
<name>A0A7S4FUT7_9EUGL</name>
<proteinExistence type="predicted"/>
<gene>
    <name evidence="2" type="ORF">EGYM00163_LOCUS27050</name>
</gene>
<organism evidence="2">
    <name type="scientific">Eutreptiella gymnastica</name>
    <dbReference type="NCBI Taxonomy" id="73025"/>
    <lineage>
        <taxon>Eukaryota</taxon>
        <taxon>Discoba</taxon>
        <taxon>Euglenozoa</taxon>
        <taxon>Euglenida</taxon>
        <taxon>Spirocuta</taxon>
        <taxon>Euglenophyceae</taxon>
        <taxon>Eutreptiales</taxon>
        <taxon>Eutreptiaceae</taxon>
        <taxon>Eutreptiella</taxon>
    </lineage>
</organism>
<protein>
    <submittedName>
        <fullName evidence="2">Uncharacterized protein</fullName>
    </submittedName>
</protein>
<reference evidence="2" key="1">
    <citation type="submission" date="2021-01" db="EMBL/GenBank/DDBJ databases">
        <authorList>
            <person name="Corre E."/>
            <person name="Pelletier E."/>
            <person name="Niang G."/>
            <person name="Scheremetjew M."/>
            <person name="Finn R."/>
            <person name="Kale V."/>
            <person name="Holt S."/>
            <person name="Cochrane G."/>
            <person name="Meng A."/>
            <person name="Brown T."/>
            <person name="Cohen L."/>
        </authorList>
    </citation>
    <scope>NUCLEOTIDE SEQUENCE</scope>
    <source>
        <strain evidence="2">CCMP1594</strain>
    </source>
</reference>